<protein>
    <submittedName>
        <fullName evidence="5">Sporulation related domain protein</fullName>
    </submittedName>
</protein>
<dbReference type="Pfam" id="PF05036">
    <property type="entry name" value="SPOR"/>
    <property type="match status" value="1"/>
</dbReference>
<name>A0A485M3S7_9ZZZZ</name>
<dbReference type="InterPro" id="IPR049945">
    <property type="entry name" value="AAA_22"/>
</dbReference>
<gene>
    <name evidence="5" type="ORF">SCFA_560018</name>
</gene>
<dbReference type="SUPFAM" id="SSF110997">
    <property type="entry name" value="Sporulation related repeat"/>
    <property type="match status" value="1"/>
</dbReference>
<feature type="transmembrane region" description="Helical" evidence="2">
    <location>
        <begin position="289"/>
        <end position="311"/>
    </location>
</feature>
<dbReference type="PROSITE" id="PS51782">
    <property type="entry name" value="LYSM"/>
    <property type="match status" value="1"/>
</dbReference>
<dbReference type="InterPro" id="IPR003593">
    <property type="entry name" value="AAA+_ATPase"/>
</dbReference>
<dbReference type="InterPro" id="IPR027417">
    <property type="entry name" value="P-loop_NTPase"/>
</dbReference>
<dbReference type="AlphaFoldDB" id="A0A485M3S7"/>
<dbReference type="CDD" id="cd00009">
    <property type="entry name" value="AAA"/>
    <property type="match status" value="1"/>
</dbReference>
<evidence type="ECO:0000256" key="2">
    <source>
        <dbReference type="SAM" id="Phobius"/>
    </source>
</evidence>
<dbReference type="InterPro" id="IPR036680">
    <property type="entry name" value="SPOR-like_sf"/>
</dbReference>
<feature type="compositionally biased region" description="Basic and acidic residues" evidence="1">
    <location>
        <begin position="366"/>
        <end position="375"/>
    </location>
</feature>
<dbReference type="SMART" id="SM00382">
    <property type="entry name" value="AAA"/>
    <property type="match status" value="1"/>
</dbReference>
<proteinExistence type="predicted"/>
<dbReference type="GO" id="GO:0042834">
    <property type="term" value="F:peptidoglycan binding"/>
    <property type="evidence" value="ECO:0007669"/>
    <property type="project" value="InterPro"/>
</dbReference>
<dbReference type="InterPro" id="IPR036779">
    <property type="entry name" value="LysM_dom_sf"/>
</dbReference>
<dbReference type="InterPro" id="IPR018392">
    <property type="entry name" value="LysM"/>
</dbReference>
<dbReference type="InterPro" id="IPR007730">
    <property type="entry name" value="SPOR-like_dom"/>
</dbReference>
<feature type="domain" description="SPOR" evidence="3">
    <location>
        <begin position="472"/>
        <end position="552"/>
    </location>
</feature>
<dbReference type="Gene3D" id="3.30.70.1070">
    <property type="entry name" value="Sporulation related repeat"/>
    <property type="match status" value="1"/>
</dbReference>
<reference evidence="5" key="1">
    <citation type="submission" date="2019-03" db="EMBL/GenBank/DDBJ databases">
        <authorList>
            <person name="Hao L."/>
        </authorList>
    </citation>
    <scope>NUCLEOTIDE SEQUENCE</scope>
</reference>
<dbReference type="PROSITE" id="PS51724">
    <property type="entry name" value="SPOR"/>
    <property type="match status" value="1"/>
</dbReference>
<organism evidence="5">
    <name type="scientific">anaerobic digester metagenome</name>
    <dbReference type="NCBI Taxonomy" id="1263854"/>
    <lineage>
        <taxon>unclassified sequences</taxon>
        <taxon>metagenomes</taxon>
        <taxon>ecological metagenomes</taxon>
    </lineage>
</organism>
<dbReference type="Gene3D" id="3.40.50.300">
    <property type="entry name" value="P-loop containing nucleotide triphosphate hydrolases"/>
    <property type="match status" value="1"/>
</dbReference>
<accession>A0A485M3S7</accession>
<dbReference type="SUPFAM" id="SSF52540">
    <property type="entry name" value="P-loop containing nucleoside triphosphate hydrolases"/>
    <property type="match status" value="1"/>
</dbReference>
<feature type="compositionally biased region" description="Low complexity" evidence="1">
    <location>
        <begin position="343"/>
        <end position="364"/>
    </location>
</feature>
<keyword evidence="2" id="KW-1133">Transmembrane helix</keyword>
<keyword evidence="2" id="KW-0472">Membrane</keyword>
<dbReference type="GO" id="GO:0016887">
    <property type="term" value="F:ATP hydrolysis activity"/>
    <property type="evidence" value="ECO:0007669"/>
    <property type="project" value="InterPro"/>
</dbReference>
<evidence type="ECO:0000259" key="4">
    <source>
        <dbReference type="PROSITE" id="PS51782"/>
    </source>
</evidence>
<dbReference type="Gene3D" id="3.10.350.10">
    <property type="entry name" value="LysM domain"/>
    <property type="match status" value="1"/>
</dbReference>
<dbReference type="EMBL" id="CAADRM010000121">
    <property type="protein sequence ID" value="VFU16799.1"/>
    <property type="molecule type" value="Genomic_DNA"/>
</dbReference>
<evidence type="ECO:0000256" key="1">
    <source>
        <dbReference type="SAM" id="MobiDB-lite"/>
    </source>
</evidence>
<dbReference type="PANTHER" id="PTHR35894">
    <property type="entry name" value="GENERAL SECRETION PATHWAY PROTEIN A-RELATED"/>
    <property type="match status" value="1"/>
</dbReference>
<feature type="region of interest" description="Disordered" evidence="1">
    <location>
        <begin position="320"/>
        <end position="379"/>
    </location>
</feature>
<keyword evidence="2" id="KW-0812">Transmembrane</keyword>
<dbReference type="InterPro" id="IPR052026">
    <property type="entry name" value="ExeA_AAA_ATPase_DNA-bind"/>
</dbReference>
<dbReference type="PANTHER" id="PTHR35894:SF1">
    <property type="entry name" value="PHOSPHORIBULOKINASE _ URIDINE KINASE FAMILY"/>
    <property type="match status" value="1"/>
</dbReference>
<dbReference type="SMART" id="SM00257">
    <property type="entry name" value="LysM"/>
    <property type="match status" value="1"/>
</dbReference>
<evidence type="ECO:0000313" key="5">
    <source>
        <dbReference type="EMBL" id="VFU16799.1"/>
    </source>
</evidence>
<dbReference type="Pfam" id="PF13401">
    <property type="entry name" value="AAA_22"/>
    <property type="match status" value="1"/>
</dbReference>
<sequence length="556" mass="62411">MYRNYFGLKLKPFSITPDPRFLYMSPGHKEALAHLLYGLKEASGFVVITGEVGTGKTTILNAFLLKLPPRMPKVVVKNPHLKPENLYYLLGESIGVPEEKRSRDYINLFEDRLKEIGGAVLIVDESQGLSLEMLEEIRLLSNLETTNEKLVQIMLLGQQELNEKLRSPQLRQLKQRIGIKYHIPPLDSNETKDYIDHRLRVAGYEPREKPLFTVSAHSEIYRYTKGFPRLINIVCDSVLIAAYTENHKQVTAQMVRKVVSELESTYSPKTGGKHSPVLKSQRQGTGREWLVRAGYFGILLLAVAGGVWFFFPDADERSPSAVGIDTPDRPVPGKVEVTEQRETAPPQKEQAAPQETPAAPVESPAPEEKDLKGERAAAIQKPVGKAVQEKVVLKDEEDQGRHMIPPTLMEPGMPQGTVVVVVPGDTIAQLAADYYGRFDSEILRAVKQANPDLRNVDLIYEGQKIFLPQVNIAPQVIYSVSVASYHSMNEAKAVFLDLIGKGYQATIYPYLDDNKNTWYRITIGTFTARQDAIDYSKELLDKGFFYAKPVKVSTEE</sequence>
<evidence type="ECO:0000259" key="3">
    <source>
        <dbReference type="PROSITE" id="PS51724"/>
    </source>
</evidence>
<feature type="domain" description="LysM" evidence="4">
    <location>
        <begin position="417"/>
        <end position="467"/>
    </location>
</feature>